<protein>
    <submittedName>
        <fullName evidence="1">DNA helicase protein</fullName>
        <ecNumber evidence="1">3.6.4.12</ecNumber>
    </submittedName>
</protein>
<dbReference type="EC" id="3.6.4.12" evidence="1"/>
<reference evidence="2" key="1">
    <citation type="journal article" date="2022" name="Nat. Commun.">
        <title>Chromosome evolution and the genetic basis of agronomically important traits in greater yam.</title>
        <authorList>
            <person name="Bredeson J.V."/>
            <person name="Lyons J.B."/>
            <person name="Oniyinde I.O."/>
            <person name="Okereke N.R."/>
            <person name="Kolade O."/>
            <person name="Nnabue I."/>
            <person name="Nwadili C.O."/>
            <person name="Hribova E."/>
            <person name="Parker M."/>
            <person name="Nwogha J."/>
            <person name="Shu S."/>
            <person name="Carlson J."/>
            <person name="Kariba R."/>
            <person name="Muthemba S."/>
            <person name="Knop K."/>
            <person name="Barton G.J."/>
            <person name="Sherwood A.V."/>
            <person name="Lopez-Montes A."/>
            <person name="Asiedu R."/>
            <person name="Jamnadass R."/>
            <person name="Muchugi A."/>
            <person name="Goodstein D."/>
            <person name="Egesi C.N."/>
            <person name="Featherston J."/>
            <person name="Asfaw A."/>
            <person name="Simpson G.G."/>
            <person name="Dolezel J."/>
            <person name="Hendre P.S."/>
            <person name="Van Deynze A."/>
            <person name="Kumar P.L."/>
            <person name="Obidiegwu J.E."/>
            <person name="Bhattacharjee R."/>
            <person name="Rokhsar D.S."/>
        </authorList>
    </citation>
    <scope>NUCLEOTIDE SEQUENCE [LARGE SCALE GENOMIC DNA]</scope>
    <source>
        <strain evidence="2">cv. TDa95/00328</strain>
    </source>
</reference>
<keyword evidence="1" id="KW-0547">Nucleotide-binding</keyword>
<keyword evidence="1" id="KW-0347">Helicase</keyword>
<dbReference type="EMBL" id="CM037023">
    <property type="protein sequence ID" value="KAH7665975.1"/>
    <property type="molecule type" value="Genomic_DNA"/>
</dbReference>
<dbReference type="Proteomes" id="UP000827976">
    <property type="component" value="Chromosome 13"/>
</dbReference>
<comment type="caution">
    <text evidence="1">The sequence shown here is derived from an EMBL/GenBank/DDBJ whole genome shotgun (WGS) entry which is preliminary data.</text>
</comment>
<keyword evidence="1" id="KW-0378">Hydrolase</keyword>
<keyword evidence="1" id="KW-0067">ATP-binding</keyword>
<accession>A0ACB7UYW6</accession>
<keyword evidence="2" id="KW-1185">Reference proteome</keyword>
<organism evidence="1 2">
    <name type="scientific">Dioscorea alata</name>
    <name type="common">Purple yam</name>
    <dbReference type="NCBI Taxonomy" id="55571"/>
    <lineage>
        <taxon>Eukaryota</taxon>
        <taxon>Viridiplantae</taxon>
        <taxon>Streptophyta</taxon>
        <taxon>Embryophyta</taxon>
        <taxon>Tracheophyta</taxon>
        <taxon>Spermatophyta</taxon>
        <taxon>Magnoliopsida</taxon>
        <taxon>Liliopsida</taxon>
        <taxon>Dioscoreales</taxon>
        <taxon>Dioscoreaceae</taxon>
        <taxon>Dioscorea</taxon>
    </lineage>
</organism>
<gene>
    <name evidence="1" type="ORF">IHE45_13G068900</name>
</gene>
<proteinExistence type="predicted"/>
<sequence>MKSLDDLSRRWKIKSSYGVIGFKYQEDVTVAYVASRMPSVYSACHRVLKEVRQRLPGFSPTSVLDFGAGPGSALWAMREVWPRSLERVNLVEQSNSMQRAAQSLLGDLKDLPLIHSYDSIQALNRKLEKRDRAHDLVISSYALGEIPSLRDRITIVHQLWDHTQDVLVKKMKLKNHYEMREYNIEILEDEEEKHAHLECRPYPDVPNASMMVVMNTERFGIAQLHQLRGRVGRGTKKSRCVFLSSTSGTLERLKAYKS</sequence>
<evidence type="ECO:0000313" key="1">
    <source>
        <dbReference type="EMBL" id="KAH7665975.1"/>
    </source>
</evidence>
<evidence type="ECO:0000313" key="2">
    <source>
        <dbReference type="Proteomes" id="UP000827976"/>
    </source>
</evidence>
<name>A0ACB7UYW6_DIOAL</name>